<feature type="compositionally biased region" description="Basic and acidic residues" evidence="1">
    <location>
        <begin position="88"/>
        <end position="108"/>
    </location>
</feature>
<evidence type="ECO:0000313" key="2">
    <source>
        <dbReference type="EMBL" id="VDN88118.1"/>
    </source>
</evidence>
<organism evidence="4">
    <name type="scientific">Brugia pahangi</name>
    <name type="common">Filarial nematode worm</name>
    <dbReference type="NCBI Taxonomy" id="6280"/>
    <lineage>
        <taxon>Eukaryota</taxon>
        <taxon>Metazoa</taxon>
        <taxon>Ecdysozoa</taxon>
        <taxon>Nematoda</taxon>
        <taxon>Chromadorea</taxon>
        <taxon>Rhabditida</taxon>
        <taxon>Spirurina</taxon>
        <taxon>Spiruromorpha</taxon>
        <taxon>Filarioidea</taxon>
        <taxon>Onchocercidae</taxon>
        <taxon>Brugia</taxon>
    </lineage>
</organism>
<feature type="compositionally biased region" description="Polar residues" evidence="1">
    <location>
        <begin position="62"/>
        <end position="87"/>
    </location>
</feature>
<dbReference type="WBParaSite" id="BPAG_0000697401-mRNA-1">
    <property type="protein sequence ID" value="BPAG_0000697401-mRNA-1"/>
    <property type="gene ID" value="BPAG_0000697401"/>
</dbReference>
<dbReference type="EMBL" id="UZAD01007089">
    <property type="protein sequence ID" value="VDN88118.1"/>
    <property type="molecule type" value="Genomic_DNA"/>
</dbReference>
<gene>
    <name evidence="2" type="ORF">BPAG_LOCUS6932</name>
</gene>
<name>A0A0N4TFI6_BRUPA</name>
<evidence type="ECO:0000313" key="4">
    <source>
        <dbReference type="WBParaSite" id="BPAG_0000697401-mRNA-1"/>
    </source>
</evidence>
<protein>
    <submittedName>
        <fullName evidence="2 4">Uncharacterized protein</fullName>
    </submittedName>
</protein>
<proteinExistence type="predicted"/>
<dbReference type="AlphaFoldDB" id="A0A0N4TFI6"/>
<sequence length="108" mass="12171">MLCKTKNKQKMEQMALQNAKVVNVNETIATKQSSPECIMPALSTTQQTTDKLIKENVKKALSKQSPTIPMQSEANVKKISLQSTQIDTDSKQKKSRDEKFKINKTQSE</sequence>
<reference evidence="4" key="1">
    <citation type="submission" date="2017-02" db="UniProtKB">
        <authorList>
            <consortium name="WormBaseParasite"/>
        </authorList>
    </citation>
    <scope>IDENTIFICATION</scope>
</reference>
<evidence type="ECO:0000256" key="1">
    <source>
        <dbReference type="SAM" id="MobiDB-lite"/>
    </source>
</evidence>
<dbReference type="Proteomes" id="UP000278627">
    <property type="component" value="Unassembled WGS sequence"/>
</dbReference>
<keyword evidence="3" id="KW-1185">Reference proteome</keyword>
<accession>A0A0N4TFI6</accession>
<feature type="region of interest" description="Disordered" evidence="1">
    <location>
        <begin position="60"/>
        <end position="108"/>
    </location>
</feature>
<evidence type="ECO:0000313" key="3">
    <source>
        <dbReference type="Proteomes" id="UP000278627"/>
    </source>
</evidence>
<reference evidence="2 3" key="2">
    <citation type="submission" date="2018-11" db="EMBL/GenBank/DDBJ databases">
        <authorList>
            <consortium name="Pathogen Informatics"/>
        </authorList>
    </citation>
    <scope>NUCLEOTIDE SEQUENCE [LARGE SCALE GENOMIC DNA]</scope>
</reference>